<dbReference type="InterPro" id="IPR029058">
    <property type="entry name" value="AB_hydrolase_fold"/>
</dbReference>
<dbReference type="GO" id="GO:0016787">
    <property type="term" value="F:hydrolase activity"/>
    <property type="evidence" value="ECO:0007669"/>
    <property type="project" value="UniProtKB-KW"/>
</dbReference>
<reference evidence="2 3" key="1">
    <citation type="submission" date="2018-08" db="EMBL/GenBank/DDBJ databases">
        <title>Chitinophagaceae sp. K23C18032701, a novel bacterium isolated from forest soil.</title>
        <authorList>
            <person name="Wang C."/>
        </authorList>
    </citation>
    <scope>NUCLEOTIDE SEQUENCE [LARGE SCALE GENOMIC DNA]</scope>
    <source>
        <strain evidence="2 3">K23C18032701</strain>
    </source>
</reference>
<evidence type="ECO:0000313" key="3">
    <source>
        <dbReference type="Proteomes" id="UP000261284"/>
    </source>
</evidence>
<dbReference type="OrthoDB" id="9814966at2"/>
<evidence type="ECO:0000313" key="2">
    <source>
        <dbReference type="EMBL" id="RFM27797.1"/>
    </source>
</evidence>
<keyword evidence="2" id="KW-0378">Hydrolase</keyword>
<dbReference type="RefSeq" id="WP_116847874.1">
    <property type="nucleotide sequence ID" value="NZ_QTJU01000004.1"/>
</dbReference>
<dbReference type="EMBL" id="QTJU01000004">
    <property type="protein sequence ID" value="RFM27797.1"/>
    <property type="molecule type" value="Genomic_DNA"/>
</dbReference>
<proteinExistence type="predicted"/>
<name>A0A3E1NIP3_9BACT</name>
<dbReference type="Gene3D" id="3.40.50.1820">
    <property type="entry name" value="alpha/beta hydrolase"/>
    <property type="match status" value="1"/>
</dbReference>
<dbReference type="Pfam" id="PF12697">
    <property type="entry name" value="Abhydrolase_6"/>
    <property type="match status" value="1"/>
</dbReference>
<gene>
    <name evidence="2" type="ORF">DXN05_13955</name>
</gene>
<feature type="domain" description="AB hydrolase-1" evidence="1">
    <location>
        <begin position="9"/>
        <end position="243"/>
    </location>
</feature>
<dbReference type="Proteomes" id="UP000261284">
    <property type="component" value="Unassembled WGS sequence"/>
</dbReference>
<dbReference type="SUPFAM" id="SSF53474">
    <property type="entry name" value="alpha/beta-Hydrolases"/>
    <property type="match status" value="1"/>
</dbReference>
<dbReference type="InterPro" id="IPR000073">
    <property type="entry name" value="AB_hydrolase_1"/>
</dbReference>
<keyword evidence="3" id="KW-1185">Reference proteome</keyword>
<organism evidence="2 3">
    <name type="scientific">Deminuibacter soli</name>
    <dbReference type="NCBI Taxonomy" id="2291815"/>
    <lineage>
        <taxon>Bacteria</taxon>
        <taxon>Pseudomonadati</taxon>
        <taxon>Bacteroidota</taxon>
        <taxon>Chitinophagia</taxon>
        <taxon>Chitinophagales</taxon>
        <taxon>Chitinophagaceae</taxon>
        <taxon>Deminuibacter</taxon>
    </lineage>
</organism>
<dbReference type="AlphaFoldDB" id="A0A3E1NIP3"/>
<protein>
    <submittedName>
        <fullName evidence="2">Alpha/beta hydrolase</fullName>
    </submittedName>
</protein>
<accession>A0A3E1NIP3</accession>
<sequence>MMYNDSKNILFITGAFISNSCWDEWKVFFEKKGYTTHAPAWPYKDAPAEVLRARHPDAEVASVRLHQLVAYYEHIIRSMPRKPVLVGHSIGGLIAQLLLQKEMATAAVAIHSVPPRGIFTFKPSFLIAGWGPLGFFTSTRKTFMMSFRQWQYGFTNGMPEAWQEKGYCWAIPESKLVVRDTVSAAATVDFHKPHAPLLLIAGSADRSIPASLNYANYQKYTDKNSVTDYKEFEGRNHFVLGQPGWQEVAMQVMSWIENNKTEN</sequence>
<evidence type="ECO:0000259" key="1">
    <source>
        <dbReference type="Pfam" id="PF12697"/>
    </source>
</evidence>
<comment type="caution">
    <text evidence="2">The sequence shown here is derived from an EMBL/GenBank/DDBJ whole genome shotgun (WGS) entry which is preliminary data.</text>
</comment>